<keyword evidence="8" id="KW-0375">Hydrogen ion transport</keyword>
<reference evidence="10" key="1">
    <citation type="journal article" date="2015" name="Proc. Natl. Acad. Sci. U.S.A.">
        <title>Genome sequencing of adzuki bean (Vigna angularis) provides insight into high starch and low fat accumulation and domestication.</title>
        <authorList>
            <person name="Yang K."/>
            <person name="Tian Z."/>
            <person name="Chen C."/>
            <person name="Luo L."/>
            <person name="Zhao B."/>
            <person name="Wang Z."/>
            <person name="Yu L."/>
            <person name="Li Y."/>
            <person name="Sun Y."/>
            <person name="Li W."/>
            <person name="Chen Y."/>
            <person name="Li Y."/>
            <person name="Zhang Y."/>
            <person name="Ai D."/>
            <person name="Zhao J."/>
            <person name="Shang C."/>
            <person name="Ma Y."/>
            <person name="Wu B."/>
            <person name="Wang M."/>
            <person name="Gao L."/>
            <person name="Sun D."/>
            <person name="Zhang P."/>
            <person name="Guo F."/>
            <person name="Wang W."/>
            <person name="Li Y."/>
            <person name="Wang J."/>
            <person name="Varshney R.K."/>
            <person name="Wang J."/>
            <person name="Ling H.Q."/>
            <person name="Wan P."/>
        </authorList>
    </citation>
    <scope>NUCLEOTIDE SEQUENCE</scope>
    <source>
        <strain evidence="10">cv. Jingnong 6</strain>
    </source>
</reference>
<keyword evidence="3 8" id="KW-0813">Transport</keyword>
<evidence type="ECO:0000256" key="3">
    <source>
        <dbReference type="ARBA" id="ARBA00022448"/>
    </source>
</evidence>
<feature type="transmembrane region" description="Helical" evidence="8">
    <location>
        <begin position="119"/>
        <end position="142"/>
    </location>
</feature>
<evidence type="ECO:0000256" key="6">
    <source>
        <dbReference type="ARBA" id="ARBA00023065"/>
    </source>
</evidence>
<organism evidence="9 10">
    <name type="scientific">Phaseolus angularis</name>
    <name type="common">Azuki bean</name>
    <name type="synonym">Vigna angularis</name>
    <dbReference type="NCBI Taxonomy" id="3914"/>
    <lineage>
        <taxon>Eukaryota</taxon>
        <taxon>Viridiplantae</taxon>
        <taxon>Streptophyta</taxon>
        <taxon>Embryophyta</taxon>
        <taxon>Tracheophyta</taxon>
        <taxon>Spermatophyta</taxon>
        <taxon>Magnoliopsida</taxon>
        <taxon>eudicotyledons</taxon>
        <taxon>Gunneridae</taxon>
        <taxon>Pentapetalae</taxon>
        <taxon>rosids</taxon>
        <taxon>fabids</taxon>
        <taxon>Fabales</taxon>
        <taxon>Fabaceae</taxon>
        <taxon>Papilionoideae</taxon>
        <taxon>50 kb inversion clade</taxon>
        <taxon>NPAAA clade</taxon>
        <taxon>indigoferoid/millettioid clade</taxon>
        <taxon>Phaseoleae</taxon>
        <taxon>Vigna</taxon>
    </lineage>
</organism>
<feature type="transmembrane region" description="Helical" evidence="8">
    <location>
        <begin position="271"/>
        <end position="291"/>
    </location>
</feature>
<comment type="subcellular location">
    <subcellularLocation>
        <location evidence="1">Membrane</location>
        <topology evidence="1">Multi-pass membrane protein</topology>
    </subcellularLocation>
</comment>
<evidence type="ECO:0000256" key="4">
    <source>
        <dbReference type="ARBA" id="ARBA00022692"/>
    </source>
</evidence>
<dbReference type="Gramene" id="KOM43330">
    <property type="protein sequence ID" value="KOM43330"/>
    <property type="gene ID" value="LR48_Vigan05g093400"/>
</dbReference>
<evidence type="ECO:0000256" key="7">
    <source>
        <dbReference type="ARBA" id="ARBA00023136"/>
    </source>
</evidence>
<dbReference type="GO" id="GO:0016471">
    <property type="term" value="C:vacuolar proton-transporting V-type ATPase complex"/>
    <property type="evidence" value="ECO:0007669"/>
    <property type="project" value="TreeGrafter"/>
</dbReference>
<dbReference type="GO" id="GO:0051117">
    <property type="term" value="F:ATPase binding"/>
    <property type="evidence" value="ECO:0007669"/>
    <property type="project" value="TreeGrafter"/>
</dbReference>
<keyword evidence="6 8" id="KW-0406">Ion transport</keyword>
<protein>
    <recommendedName>
        <fullName evidence="8">V-type proton ATPase subunit a</fullName>
    </recommendedName>
</protein>
<gene>
    <name evidence="9" type="ORF">LR48_Vigan05g093400</name>
</gene>
<evidence type="ECO:0000256" key="8">
    <source>
        <dbReference type="RuleBase" id="RU361189"/>
    </source>
</evidence>
<dbReference type="PANTHER" id="PTHR11629:SF63">
    <property type="entry name" value="V-TYPE PROTON ATPASE SUBUNIT A"/>
    <property type="match status" value="1"/>
</dbReference>
<dbReference type="GO" id="GO:0033179">
    <property type="term" value="C:proton-transporting V-type ATPase, V0 domain"/>
    <property type="evidence" value="ECO:0007669"/>
    <property type="project" value="InterPro"/>
</dbReference>
<name>A0A0L9UKA4_PHAAN</name>
<dbReference type="InterPro" id="IPR002490">
    <property type="entry name" value="V-ATPase_116kDa_su"/>
</dbReference>
<dbReference type="Pfam" id="PF01496">
    <property type="entry name" value="V_ATPase_I"/>
    <property type="match status" value="2"/>
</dbReference>
<dbReference type="GO" id="GO:0007035">
    <property type="term" value="P:vacuolar acidification"/>
    <property type="evidence" value="ECO:0007669"/>
    <property type="project" value="TreeGrafter"/>
</dbReference>
<evidence type="ECO:0000256" key="1">
    <source>
        <dbReference type="ARBA" id="ARBA00004141"/>
    </source>
</evidence>
<evidence type="ECO:0000256" key="5">
    <source>
        <dbReference type="ARBA" id="ARBA00022989"/>
    </source>
</evidence>
<feature type="transmembrane region" description="Helical" evidence="8">
    <location>
        <begin position="464"/>
        <end position="491"/>
    </location>
</feature>
<proteinExistence type="inferred from homology"/>
<comment type="similarity">
    <text evidence="2 8">Belongs to the V-ATPase 116 kDa subunit family.</text>
</comment>
<dbReference type="PANTHER" id="PTHR11629">
    <property type="entry name" value="VACUOLAR PROTON ATPASES"/>
    <property type="match status" value="1"/>
</dbReference>
<comment type="function">
    <text evidence="8">Essential component of the vacuolar proton pump (V-ATPase), a multimeric enzyme that catalyzes the translocation of protons across the membranes. Required for assembly and activity of the V-ATPase.</text>
</comment>
<sequence>MEMAFGGRYIIMMMALFSIYTGFIYNEFFSVPFELFAPSAYGCRDSSCGWDASTTGLIKVRDTYPFGVDPKWHGTRSELPFLNSLKMKMSILLGVSQMNLGIIMSYYNAKYFENDINIWYQFVPQMIFLNSMFGYLSLLIIIKWGTGSQADLYHVLIYMFLSPTDDLGENQLFFGQKLLQRHRGQSYSLLFNKDDPDESESQSVPSNIDDEFDFSEVFVHQLIHTIEFVLGAVSNTASYLRLWALSLAHSELSSVFYDRVLLLAWGYNNTIILVVGVFVFICATVGVLLLMETLSAFLHALRLHWVEFQNKFYEGDGYKFFPFSFTLLTDEDDLYLLQFTARHWKVTTLIVRTNSFHSGRGVTPVQEAWCRGHRQGAAPSSFGWKGYMDESNIHQNERDLETVTSISSSSYTLFLCFASTAEPRRASSLRRHVGASPISTTAAAIGASPVSATTATSVLVAPPSFAIATATGASSATTAFVGIGCLAVGLLR</sequence>
<keyword evidence="4 8" id="KW-0812">Transmembrane</keyword>
<feature type="transmembrane region" description="Helical" evidence="8">
    <location>
        <begin position="7"/>
        <end position="25"/>
    </location>
</feature>
<dbReference type="AlphaFoldDB" id="A0A0L9UKA4"/>
<accession>A0A0L9UKA4</accession>
<keyword evidence="5 8" id="KW-1133">Transmembrane helix</keyword>
<dbReference type="EMBL" id="CM003375">
    <property type="protein sequence ID" value="KOM43330.1"/>
    <property type="molecule type" value="Genomic_DNA"/>
</dbReference>
<dbReference type="Proteomes" id="UP000053144">
    <property type="component" value="Chromosome 5"/>
</dbReference>
<evidence type="ECO:0000313" key="9">
    <source>
        <dbReference type="EMBL" id="KOM43330.1"/>
    </source>
</evidence>
<evidence type="ECO:0000256" key="2">
    <source>
        <dbReference type="ARBA" id="ARBA00009904"/>
    </source>
</evidence>
<dbReference type="STRING" id="3914.A0A0L9UKA4"/>
<dbReference type="GO" id="GO:0046961">
    <property type="term" value="F:proton-transporting ATPase activity, rotational mechanism"/>
    <property type="evidence" value="ECO:0007669"/>
    <property type="project" value="InterPro"/>
</dbReference>
<keyword evidence="7 8" id="KW-0472">Membrane</keyword>
<evidence type="ECO:0000313" key="10">
    <source>
        <dbReference type="Proteomes" id="UP000053144"/>
    </source>
</evidence>